<dbReference type="Pfam" id="PF00152">
    <property type="entry name" value="tRNA-synt_2"/>
    <property type="match status" value="1"/>
</dbReference>
<evidence type="ECO:0000256" key="4">
    <source>
        <dbReference type="ARBA" id="ARBA00022840"/>
    </source>
</evidence>
<feature type="region of interest" description="Disordered" evidence="9">
    <location>
        <begin position="27"/>
        <end position="61"/>
    </location>
</feature>
<gene>
    <name evidence="11" type="ORF">L211DRAFT_850101</name>
</gene>
<keyword evidence="4" id="KW-0067">ATP-binding</keyword>
<dbReference type="GO" id="GO:0005524">
    <property type="term" value="F:ATP binding"/>
    <property type="evidence" value="ECO:0007669"/>
    <property type="project" value="UniProtKB-KW"/>
</dbReference>
<dbReference type="GO" id="GO:0070154">
    <property type="term" value="P:mitochondrial lysyl-tRNA aminoacylation"/>
    <property type="evidence" value="ECO:0007669"/>
    <property type="project" value="TreeGrafter"/>
</dbReference>
<keyword evidence="2" id="KW-0436">Ligase</keyword>
<dbReference type="GO" id="GO:0004824">
    <property type="term" value="F:lysine-tRNA ligase activity"/>
    <property type="evidence" value="ECO:0007669"/>
    <property type="project" value="UniProtKB-EC"/>
</dbReference>
<evidence type="ECO:0000256" key="7">
    <source>
        <dbReference type="ARBA" id="ARBA00048573"/>
    </source>
</evidence>
<protein>
    <recommendedName>
        <fullName evidence="1 8">Lysine--tRNA ligase</fullName>
        <ecNumber evidence="1 8">6.1.1.6</ecNumber>
    </recommendedName>
    <alternativeName>
        <fullName evidence="6 8">Lysyl-tRNA synthetase</fullName>
    </alternativeName>
</protein>
<dbReference type="EC" id="6.1.1.6" evidence="1 8"/>
<dbReference type="CDD" id="cd04322">
    <property type="entry name" value="LysRS_N"/>
    <property type="match status" value="1"/>
</dbReference>
<proteinExistence type="predicted"/>
<evidence type="ECO:0000256" key="5">
    <source>
        <dbReference type="ARBA" id="ARBA00023146"/>
    </source>
</evidence>
<dbReference type="InterPro" id="IPR004365">
    <property type="entry name" value="NA-bd_OB_tRNA"/>
</dbReference>
<feature type="region of interest" description="Disordered" evidence="9">
    <location>
        <begin position="596"/>
        <end position="624"/>
    </location>
</feature>
<dbReference type="InterPro" id="IPR006195">
    <property type="entry name" value="aa-tRNA-synth_II"/>
</dbReference>
<evidence type="ECO:0000256" key="2">
    <source>
        <dbReference type="ARBA" id="ARBA00022598"/>
    </source>
</evidence>
<evidence type="ECO:0000256" key="6">
    <source>
        <dbReference type="ARBA" id="ARBA00030563"/>
    </source>
</evidence>
<reference evidence="11 12" key="1">
    <citation type="journal article" date="2018" name="Nat. Ecol. Evol.">
        <title>Pezizomycetes genomes reveal the molecular basis of ectomycorrhizal truffle lifestyle.</title>
        <authorList>
            <person name="Murat C."/>
            <person name="Payen T."/>
            <person name="Noel B."/>
            <person name="Kuo A."/>
            <person name="Morin E."/>
            <person name="Chen J."/>
            <person name="Kohler A."/>
            <person name="Krizsan K."/>
            <person name="Balestrini R."/>
            <person name="Da Silva C."/>
            <person name="Montanini B."/>
            <person name="Hainaut M."/>
            <person name="Levati E."/>
            <person name="Barry K.W."/>
            <person name="Belfiori B."/>
            <person name="Cichocki N."/>
            <person name="Clum A."/>
            <person name="Dockter R.B."/>
            <person name="Fauchery L."/>
            <person name="Guy J."/>
            <person name="Iotti M."/>
            <person name="Le Tacon F."/>
            <person name="Lindquist E.A."/>
            <person name="Lipzen A."/>
            <person name="Malagnac F."/>
            <person name="Mello A."/>
            <person name="Molinier V."/>
            <person name="Miyauchi S."/>
            <person name="Poulain J."/>
            <person name="Riccioni C."/>
            <person name="Rubini A."/>
            <person name="Sitrit Y."/>
            <person name="Splivallo R."/>
            <person name="Traeger S."/>
            <person name="Wang M."/>
            <person name="Zifcakova L."/>
            <person name="Wipf D."/>
            <person name="Zambonelli A."/>
            <person name="Paolocci F."/>
            <person name="Nowrousian M."/>
            <person name="Ottonello S."/>
            <person name="Baldrian P."/>
            <person name="Spatafora J.W."/>
            <person name="Henrissat B."/>
            <person name="Nagy L.G."/>
            <person name="Aury J.M."/>
            <person name="Wincker P."/>
            <person name="Grigoriev I.V."/>
            <person name="Bonfante P."/>
            <person name="Martin F.M."/>
        </authorList>
    </citation>
    <scope>NUCLEOTIDE SEQUENCE [LARGE SCALE GENOMIC DNA]</scope>
    <source>
        <strain evidence="11 12">ATCC MYA-4762</strain>
    </source>
</reference>
<evidence type="ECO:0000256" key="8">
    <source>
        <dbReference type="RuleBase" id="RU003748"/>
    </source>
</evidence>
<feature type="compositionally biased region" description="Basic and acidic residues" evidence="9">
    <location>
        <begin position="614"/>
        <end position="624"/>
    </location>
</feature>
<keyword evidence="3" id="KW-0547">Nucleotide-binding</keyword>
<dbReference type="InterPro" id="IPR018149">
    <property type="entry name" value="Lys-tRNA-synth_II_C"/>
</dbReference>
<evidence type="ECO:0000259" key="10">
    <source>
        <dbReference type="PROSITE" id="PS50862"/>
    </source>
</evidence>
<dbReference type="InterPro" id="IPR045864">
    <property type="entry name" value="aa-tRNA-synth_II/BPL/LPL"/>
</dbReference>
<keyword evidence="12" id="KW-1185">Reference proteome</keyword>
<dbReference type="InParanoid" id="A0A3N4LJJ8"/>
<evidence type="ECO:0000313" key="11">
    <source>
        <dbReference type="EMBL" id="RPB23084.1"/>
    </source>
</evidence>
<dbReference type="NCBIfam" id="TIGR00499">
    <property type="entry name" value="lysS_bact"/>
    <property type="match status" value="1"/>
</dbReference>
<accession>A0A3N4LJJ8</accession>
<sequence>MNRPRLLFTLQWKTIGATRSRLQLRWNSATSTPPPLPPAAATAPTDTQKKKSPSSNPLAIQRASAQSVARRVLLKNSDASLLYPRIRADPRTETFASLRLKYSGIEPGKNMLNTIVTIRVYDVPFETHSLISKGRIKRKRDVSSKLCFFDLLQDGVKLQVVSNFKDVGGDVHDYKQKTLSLSVGDIVSLSGYIGKTPAGELSVFATTNMELLAPCLHTPPTNIQDIEKRFQHRHVDLMIRPEASETLRLRADIIQHIRQNFINQGFTEVSTPIIGDAAGGAIAKPFLTEATVYRGHKLALRIAPELWLKRLVVGGMERVFEIGTQFRNEGIDNTHNPEFTTCEFYQAYANLEDLTSFTERLLFGLATHVQKLKETKYTTLSQLDVDFSIPFKRIQFIPALEEALGESIPDLSNPEEATMQLLALFGRKDITIPTYPTLPRLLDKLSSIYLEPLCTQPTFIIYHPECLSPLSKSTLDEQGRRVSTRVELFIRGKELVNAYEEENSPTVQRQKFLDQVNWKNLEESSSVGDEKAEQQQKVADEAFVAALEWGLPPTAGWGMGVDRLVMLFSGMERIADVLSFGGLRGVVGQGRAGGCAEHGWDDNSGSSTGPRSCGVDDVKDILGE</sequence>
<dbReference type="PANTHER" id="PTHR42918">
    <property type="entry name" value="LYSYL-TRNA SYNTHETASE"/>
    <property type="match status" value="1"/>
</dbReference>
<dbReference type="PRINTS" id="PR00982">
    <property type="entry name" value="TRNASYNTHLYS"/>
</dbReference>
<dbReference type="Proteomes" id="UP000267821">
    <property type="component" value="Unassembled WGS sequence"/>
</dbReference>
<dbReference type="STRING" id="1051890.A0A3N4LJJ8"/>
<dbReference type="GO" id="GO:0000049">
    <property type="term" value="F:tRNA binding"/>
    <property type="evidence" value="ECO:0007669"/>
    <property type="project" value="TreeGrafter"/>
</dbReference>
<evidence type="ECO:0000256" key="3">
    <source>
        <dbReference type="ARBA" id="ARBA00022741"/>
    </source>
</evidence>
<dbReference type="InterPro" id="IPR044136">
    <property type="entry name" value="Lys-tRNA-ligase_II_N"/>
</dbReference>
<dbReference type="AlphaFoldDB" id="A0A3N4LJJ8"/>
<evidence type="ECO:0000313" key="12">
    <source>
        <dbReference type="Proteomes" id="UP000267821"/>
    </source>
</evidence>
<evidence type="ECO:0000256" key="9">
    <source>
        <dbReference type="SAM" id="MobiDB-lite"/>
    </source>
</evidence>
<dbReference type="SUPFAM" id="SSF55681">
    <property type="entry name" value="Class II aaRS and biotin synthetases"/>
    <property type="match status" value="1"/>
</dbReference>
<dbReference type="InterPro" id="IPR004364">
    <property type="entry name" value="Aa-tRNA-synt_II"/>
</dbReference>
<organism evidence="11 12">
    <name type="scientific">Terfezia boudieri ATCC MYA-4762</name>
    <dbReference type="NCBI Taxonomy" id="1051890"/>
    <lineage>
        <taxon>Eukaryota</taxon>
        <taxon>Fungi</taxon>
        <taxon>Dikarya</taxon>
        <taxon>Ascomycota</taxon>
        <taxon>Pezizomycotina</taxon>
        <taxon>Pezizomycetes</taxon>
        <taxon>Pezizales</taxon>
        <taxon>Pezizaceae</taxon>
        <taxon>Terfezia</taxon>
    </lineage>
</organism>
<dbReference type="InterPro" id="IPR002313">
    <property type="entry name" value="Lys-tRNA-ligase_II"/>
</dbReference>
<name>A0A3N4LJJ8_9PEZI</name>
<dbReference type="Pfam" id="PF01336">
    <property type="entry name" value="tRNA_anti-codon"/>
    <property type="match status" value="1"/>
</dbReference>
<dbReference type="PANTHER" id="PTHR42918:SF5">
    <property type="entry name" value="LYSINE--TRNA LIGASE, MITOCHONDRIAL"/>
    <property type="match status" value="1"/>
</dbReference>
<dbReference type="Gene3D" id="2.40.50.140">
    <property type="entry name" value="Nucleic acid-binding proteins"/>
    <property type="match status" value="1"/>
</dbReference>
<dbReference type="PROSITE" id="PS50862">
    <property type="entry name" value="AA_TRNA_LIGASE_II"/>
    <property type="match status" value="1"/>
</dbReference>
<dbReference type="Gene3D" id="3.30.930.10">
    <property type="entry name" value="Bira Bifunctional Protein, Domain 2"/>
    <property type="match status" value="1"/>
</dbReference>
<evidence type="ECO:0000256" key="1">
    <source>
        <dbReference type="ARBA" id="ARBA00013166"/>
    </source>
</evidence>
<keyword evidence="5 11" id="KW-0030">Aminoacyl-tRNA synthetase</keyword>
<dbReference type="OrthoDB" id="21243at2759"/>
<dbReference type="InterPro" id="IPR012340">
    <property type="entry name" value="NA-bd_OB-fold"/>
</dbReference>
<dbReference type="GO" id="GO:0005739">
    <property type="term" value="C:mitochondrion"/>
    <property type="evidence" value="ECO:0007669"/>
    <property type="project" value="TreeGrafter"/>
</dbReference>
<dbReference type="SUPFAM" id="SSF50249">
    <property type="entry name" value="Nucleic acid-binding proteins"/>
    <property type="match status" value="1"/>
</dbReference>
<comment type="catalytic activity">
    <reaction evidence="7 8">
        <text>tRNA(Lys) + L-lysine + ATP = L-lysyl-tRNA(Lys) + AMP + diphosphate</text>
        <dbReference type="Rhea" id="RHEA:20792"/>
        <dbReference type="Rhea" id="RHEA-COMP:9696"/>
        <dbReference type="Rhea" id="RHEA-COMP:9697"/>
        <dbReference type="ChEBI" id="CHEBI:30616"/>
        <dbReference type="ChEBI" id="CHEBI:32551"/>
        <dbReference type="ChEBI" id="CHEBI:33019"/>
        <dbReference type="ChEBI" id="CHEBI:78442"/>
        <dbReference type="ChEBI" id="CHEBI:78529"/>
        <dbReference type="ChEBI" id="CHEBI:456215"/>
        <dbReference type="EC" id="6.1.1.6"/>
    </reaction>
</comment>
<dbReference type="EMBL" id="ML121548">
    <property type="protein sequence ID" value="RPB23084.1"/>
    <property type="molecule type" value="Genomic_DNA"/>
</dbReference>
<feature type="domain" description="Aminoacyl-transfer RNA synthetases class-II family profile" evidence="10">
    <location>
        <begin position="247"/>
        <end position="568"/>
    </location>
</feature>